<dbReference type="GeneID" id="25153132"/>
<dbReference type="Proteomes" id="UP000029980">
    <property type="component" value="Chromosome"/>
</dbReference>
<keyword evidence="2" id="KW-1185">Reference proteome</keyword>
<dbReference type="AlphaFoldDB" id="A0A097QUA3"/>
<reference evidence="1 2" key="1">
    <citation type="journal article" date="2015" name="Int. J. Syst. Evol. Microbiol.">
        <title>Thermococcus eurythermalis sp. nov., a conditional piezophilic hyperthermophilic archaeon with a wide temperature range isolated from an oil-immersed chimney in the Guaymas Basin.</title>
        <authorList>
            <person name="Zhao W."/>
            <person name="Zeng X."/>
            <person name="Xiao X."/>
        </authorList>
    </citation>
    <scope>NUCLEOTIDE SEQUENCE [LARGE SCALE GENOMIC DNA]</scope>
    <source>
        <strain evidence="1 2">A501</strain>
    </source>
</reference>
<dbReference type="HOGENOM" id="CLU_2613813_0_0_2"/>
<dbReference type="OrthoDB" id="103573at2157"/>
<evidence type="ECO:0000313" key="1">
    <source>
        <dbReference type="EMBL" id="AIU70047.1"/>
    </source>
</evidence>
<organism evidence="1 2">
    <name type="scientific">Thermococcus eurythermalis</name>
    <dbReference type="NCBI Taxonomy" id="1505907"/>
    <lineage>
        <taxon>Archaea</taxon>
        <taxon>Methanobacteriati</taxon>
        <taxon>Methanobacteriota</taxon>
        <taxon>Thermococci</taxon>
        <taxon>Thermococcales</taxon>
        <taxon>Thermococcaceae</taxon>
        <taxon>Thermococcus</taxon>
    </lineage>
</organism>
<dbReference type="STRING" id="1505907.TEU_06740"/>
<dbReference type="RefSeq" id="WP_050003021.1">
    <property type="nucleotide sequence ID" value="NZ_CP008887.1"/>
</dbReference>
<dbReference type="EMBL" id="CP008887">
    <property type="protein sequence ID" value="AIU70047.1"/>
    <property type="molecule type" value="Genomic_DNA"/>
</dbReference>
<name>A0A097QUA3_9EURY</name>
<evidence type="ECO:0000313" key="2">
    <source>
        <dbReference type="Proteomes" id="UP000029980"/>
    </source>
</evidence>
<proteinExistence type="predicted"/>
<protein>
    <submittedName>
        <fullName evidence="1">Uncharacterized protein</fullName>
    </submittedName>
</protein>
<accession>A0A097QUA3</accession>
<dbReference type="KEGG" id="teu:TEU_06740"/>
<gene>
    <name evidence="1" type="ORF">TEU_06740</name>
</gene>
<sequence>MADVFELARRYHDELGIKEPSLATMAAELFDDLGLKMANFLKDEGYSLVSTKFIDYDKSLVIEVRKGDKSFEVTLRKS</sequence>